<evidence type="ECO:0000313" key="12">
    <source>
        <dbReference type="Proteomes" id="UP000625711"/>
    </source>
</evidence>
<keyword evidence="8 10" id="KW-0675">Receptor</keyword>
<dbReference type="PANTHER" id="PTHR21137:SF35">
    <property type="entry name" value="ODORANT RECEPTOR 19A-RELATED"/>
    <property type="match status" value="1"/>
</dbReference>
<dbReference type="Proteomes" id="UP000625711">
    <property type="component" value="Unassembled WGS sequence"/>
</dbReference>
<dbReference type="GO" id="GO:0007165">
    <property type="term" value="P:signal transduction"/>
    <property type="evidence" value="ECO:0007669"/>
    <property type="project" value="UniProtKB-KW"/>
</dbReference>
<dbReference type="GO" id="GO:0004984">
    <property type="term" value="F:olfactory receptor activity"/>
    <property type="evidence" value="ECO:0007669"/>
    <property type="project" value="InterPro"/>
</dbReference>
<sequence length="409" mass="47367">MYDVEFTEETKKHTKFIRVLRILMISTCTWPYRWTDNMILHKLQSIFRIVPIFAFYFFCTALPVGVVKNAIDQEQFDENTFMHSGIILDIMKIFTRSIIILKNKLFDFYKHIMLYEQNLLKSGESDVIECYMECARSLQIKLIILFLTTGECCFGYVTVEIVGNVNANRIHVANNESIEFPLLYPFYIPYYGYTEERIGIFYFINLIVVLFVVLGVQVTFGFTITSMTYASTRLRIFQIRLKNIKNIADTSYNGDVYLTLKIYIKEHQELISFIKNINEKIKTITLGEFLLSSMNCALAVVNTTRANGLTVDAVYSLGYTVLLIEQIFCYAAAANEIKLQSTAVIDACYACEWYTFDEKTKQLLLILMMRAYIPMEINIGPFSSMTNETALMMMKACYSYAAFIKDSME</sequence>
<dbReference type="AlphaFoldDB" id="A0A834IRD6"/>
<keyword evidence="4 10" id="KW-0812">Transmembrane</keyword>
<keyword evidence="9 10" id="KW-0807">Transducer</keyword>
<evidence type="ECO:0000256" key="7">
    <source>
        <dbReference type="ARBA" id="ARBA00023136"/>
    </source>
</evidence>
<proteinExistence type="inferred from homology"/>
<keyword evidence="6 10" id="KW-1133">Transmembrane helix</keyword>
<evidence type="ECO:0000256" key="2">
    <source>
        <dbReference type="ARBA" id="ARBA00022475"/>
    </source>
</evidence>
<evidence type="ECO:0000256" key="10">
    <source>
        <dbReference type="RuleBase" id="RU351113"/>
    </source>
</evidence>
<keyword evidence="2" id="KW-1003">Cell membrane</keyword>
<evidence type="ECO:0000256" key="9">
    <source>
        <dbReference type="ARBA" id="ARBA00023224"/>
    </source>
</evidence>
<evidence type="ECO:0000256" key="5">
    <source>
        <dbReference type="ARBA" id="ARBA00022725"/>
    </source>
</evidence>
<keyword evidence="3 10" id="KW-0716">Sensory transduction</keyword>
<protein>
    <recommendedName>
        <fullName evidence="10">Odorant receptor</fullName>
    </recommendedName>
</protein>
<keyword evidence="12" id="KW-1185">Reference proteome</keyword>
<dbReference type="PANTHER" id="PTHR21137">
    <property type="entry name" value="ODORANT RECEPTOR"/>
    <property type="match status" value="1"/>
</dbReference>
<evidence type="ECO:0000313" key="11">
    <source>
        <dbReference type="EMBL" id="KAF7284989.1"/>
    </source>
</evidence>
<dbReference type="EMBL" id="JAACXV010000062">
    <property type="protein sequence ID" value="KAF7284989.1"/>
    <property type="molecule type" value="Genomic_DNA"/>
</dbReference>
<evidence type="ECO:0000256" key="6">
    <source>
        <dbReference type="ARBA" id="ARBA00022989"/>
    </source>
</evidence>
<feature type="transmembrane region" description="Helical" evidence="10">
    <location>
        <begin position="200"/>
        <end position="230"/>
    </location>
</feature>
<dbReference type="Pfam" id="PF02949">
    <property type="entry name" value="7tm_6"/>
    <property type="match status" value="1"/>
</dbReference>
<reference evidence="11" key="1">
    <citation type="submission" date="2020-08" db="EMBL/GenBank/DDBJ databases">
        <title>Genome sequencing and assembly of the red palm weevil Rhynchophorus ferrugineus.</title>
        <authorList>
            <person name="Dias G.B."/>
            <person name="Bergman C.M."/>
            <person name="Manee M."/>
        </authorList>
    </citation>
    <scope>NUCLEOTIDE SEQUENCE</scope>
    <source>
        <strain evidence="11">AA-2017</strain>
        <tissue evidence="11">Whole larva</tissue>
    </source>
</reference>
<evidence type="ECO:0000256" key="4">
    <source>
        <dbReference type="ARBA" id="ARBA00022692"/>
    </source>
</evidence>
<dbReference type="GO" id="GO:0005886">
    <property type="term" value="C:plasma membrane"/>
    <property type="evidence" value="ECO:0007669"/>
    <property type="project" value="UniProtKB-SubCell"/>
</dbReference>
<dbReference type="GO" id="GO:0005549">
    <property type="term" value="F:odorant binding"/>
    <property type="evidence" value="ECO:0007669"/>
    <property type="project" value="InterPro"/>
</dbReference>
<evidence type="ECO:0000256" key="8">
    <source>
        <dbReference type="ARBA" id="ARBA00023170"/>
    </source>
</evidence>
<dbReference type="OrthoDB" id="8117390at2759"/>
<evidence type="ECO:0000256" key="1">
    <source>
        <dbReference type="ARBA" id="ARBA00004651"/>
    </source>
</evidence>
<keyword evidence="7 10" id="KW-0472">Membrane</keyword>
<evidence type="ECO:0000256" key="3">
    <source>
        <dbReference type="ARBA" id="ARBA00022606"/>
    </source>
</evidence>
<dbReference type="InterPro" id="IPR004117">
    <property type="entry name" value="7tm6_olfct_rcpt"/>
</dbReference>
<accession>A0A834IRD6</accession>
<comment type="caution">
    <text evidence="11">The sequence shown here is derived from an EMBL/GenBank/DDBJ whole genome shotgun (WGS) entry which is preliminary data.</text>
</comment>
<gene>
    <name evidence="11" type="ORF">GWI33_012309</name>
</gene>
<keyword evidence="5 10" id="KW-0552">Olfaction</keyword>
<comment type="subcellular location">
    <subcellularLocation>
        <location evidence="1 10">Cell membrane</location>
        <topology evidence="1 10">Multi-pass membrane protein</topology>
    </subcellularLocation>
</comment>
<feature type="transmembrane region" description="Helical" evidence="10">
    <location>
        <begin position="16"/>
        <end position="34"/>
    </location>
</feature>
<comment type="caution">
    <text evidence="10">Lacks conserved residue(s) required for the propagation of feature annotation.</text>
</comment>
<feature type="transmembrane region" description="Helical" evidence="10">
    <location>
        <begin position="46"/>
        <end position="66"/>
    </location>
</feature>
<organism evidence="11 12">
    <name type="scientific">Rhynchophorus ferrugineus</name>
    <name type="common">Red palm weevil</name>
    <name type="synonym">Curculio ferrugineus</name>
    <dbReference type="NCBI Taxonomy" id="354439"/>
    <lineage>
        <taxon>Eukaryota</taxon>
        <taxon>Metazoa</taxon>
        <taxon>Ecdysozoa</taxon>
        <taxon>Arthropoda</taxon>
        <taxon>Hexapoda</taxon>
        <taxon>Insecta</taxon>
        <taxon>Pterygota</taxon>
        <taxon>Neoptera</taxon>
        <taxon>Endopterygota</taxon>
        <taxon>Coleoptera</taxon>
        <taxon>Polyphaga</taxon>
        <taxon>Cucujiformia</taxon>
        <taxon>Curculionidae</taxon>
        <taxon>Dryophthorinae</taxon>
        <taxon>Rhynchophorus</taxon>
    </lineage>
</organism>
<comment type="similarity">
    <text evidence="10">Belongs to the insect chemoreceptor superfamily. Heteromeric odorant receptor channel (TC 1.A.69) family.</text>
</comment>
<name>A0A834IRD6_RHYFE</name>